<proteinExistence type="predicted"/>
<dbReference type="CDD" id="cd00037">
    <property type="entry name" value="CLECT"/>
    <property type="match status" value="1"/>
</dbReference>
<dbReference type="PANTHER" id="PTHR45784:SF8">
    <property type="entry name" value="C-TYPE MANNOSE RECEPTOR 2-RELATED"/>
    <property type="match status" value="1"/>
</dbReference>
<reference evidence="3" key="2">
    <citation type="submission" date="2025-09" db="UniProtKB">
        <authorList>
            <consortium name="Ensembl"/>
        </authorList>
    </citation>
    <scope>IDENTIFICATION</scope>
</reference>
<dbReference type="STRING" id="43700.ENSMALP00000025975"/>
<feature type="signal peptide" evidence="1">
    <location>
        <begin position="1"/>
        <end position="19"/>
    </location>
</feature>
<protein>
    <recommendedName>
        <fullName evidence="2">C-type lectin domain-containing protein</fullName>
    </recommendedName>
</protein>
<dbReference type="InterPro" id="IPR016186">
    <property type="entry name" value="C-type_lectin-like/link_sf"/>
</dbReference>
<dbReference type="AlphaFoldDB" id="A0A3Q3K9G9"/>
<name>A0A3Q3K9G9_MONAL</name>
<dbReference type="SUPFAM" id="SSF56436">
    <property type="entry name" value="C-type lectin-like"/>
    <property type="match status" value="2"/>
</dbReference>
<evidence type="ECO:0000259" key="2">
    <source>
        <dbReference type="PROSITE" id="PS50041"/>
    </source>
</evidence>
<dbReference type="InterPro" id="IPR016187">
    <property type="entry name" value="CTDL_fold"/>
</dbReference>
<dbReference type="Proteomes" id="UP000261600">
    <property type="component" value="Unplaced"/>
</dbReference>
<keyword evidence="4" id="KW-1185">Reference proteome</keyword>
<dbReference type="PROSITE" id="PS50041">
    <property type="entry name" value="C_TYPE_LECTIN_2"/>
    <property type="match status" value="2"/>
</dbReference>
<evidence type="ECO:0000256" key="1">
    <source>
        <dbReference type="SAM" id="SignalP"/>
    </source>
</evidence>
<feature type="domain" description="C-type lectin" evidence="2">
    <location>
        <begin position="155"/>
        <end position="281"/>
    </location>
</feature>
<accession>A0A3Q3K9G9</accession>
<sequence>MRKICIVVPLLLLLPLVCGQVAGLRPANYAFYTGRHMRPWQAAQSFCREYHTDLLTIKSEEENQNLAGTKGWIGLYRQNSAGPWKWSRGDEIATFTSWVSNEQDSNKNCVFKNKNKEWEAMNCNEKHSFLCYDETLVLVKENKTWEEALNDCTVCYDETLILVKENKTWEEALNHCRSLEAVDPSKPATAYQNHRYDLVTLVTQDDYNYTLEKAKEATSDQIWTGMRYLAGQWVWVGGERVEYTSIQRCPAETSCGVLLVKNSNALFQISDCEQRINFFCYRKFTTSSGN</sequence>
<organism evidence="3 4">
    <name type="scientific">Monopterus albus</name>
    <name type="common">Swamp eel</name>
    <dbReference type="NCBI Taxonomy" id="43700"/>
    <lineage>
        <taxon>Eukaryota</taxon>
        <taxon>Metazoa</taxon>
        <taxon>Chordata</taxon>
        <taxon>Craniata</taxon>
        <taxon>Vertebrata</taxon>
        <taxon>Euteleostomi</taxon>
        <taxon>Actinopterygii</taxon>
        <taxon>Neopterygii</taxon>
        <taxon>Teleostei</taxon>
        <taxon>Neoteleostei</taxon>
        <taxon>Acanthomorphata</taxon>
        <taxon>Anabantaria</taxon>
        <taxon>Synbranchiformes</taxon>
        <taxon>Synbranchidae</taxon>
        <taxon>Monopterus</taxon>
    </lineage>
</organism>
<dbReference type="Gene3D" id="3.10.100.10">
    <property type="entry name" value="Mannose-Binding Protein A, subunit A"/>
    <property type="match status" value="2"/>
</dbReference>
<feature type="domain" description="C-type lectin" evidence="2">
    <location>
        <begin position="24"/>
        <end position="132"/>
    </location>
</feature>
<dbReference type="PANTHER" id="PTHR45784">
    <property type="entry name" value="C-TYPE LECTIN DOMAIN FAMILY 20 MEMBER A-RELATED"/>
    <property type="match status" value="1"/>
</dbReference>
<reference evidence="3" key="1">
    <citation type="submission" date="2025-08" db="UniProtKB">
        <authorList>
            <consortium name="Ensembl"/>
        </authorList>
    </citation>
    <scope>IDENTIFICATION</scope>
</reference>
<feature type="chain" id="PRO_5018644356" description="C-type lectin domain-containing protein" evidence="1">
    <location>
        <begin position="20"/>
        <end position="290"/>
    </location>
</feature>
<dbReference type="InterPro" id="IPR001304">
    <property type="entry name" value="C-type_lectin-like"/>
</dbReference>
<dbReference type="SMART" id="SM00034">
    <property type="entry name" value="CLECT"/>
    <property type="match status" value="2"/>
</dbReference>
<evidence type="ECO:0000313" key="3">
    <source>
        <dbReference type="Ensembl" id="ENSMALP00000025975.1"/>
    </source>
</evidence>
<evidence type="ECO:0000313" key="4">
    <source>
        <dbReference type="Proteomes" id="UP000261600"/>
    </source>
</evidence>
<dbReference type="Ensembl" id="ENSMALT00000026453.1">
    <property type="protein sequence ID" value="ENSMALP00000025975.1"/>
    <property type="gene ID" value="ENSMALG00000018056.1"/>
</dbReference>
<keyword evidence="1" id="KW-0732">Signal</keyword>
<dbReference type="Pfam" id="PF00059">
    <property type="entry name" value="Lectin_C"/>
    <property type="match status" value="2"/>
</dbReference>